<sequence>MEEDETILEFNAKLRDLANTSFALSEKMSEEKLVRKILRSLPKRFNMKITAIEESQDLSTMKVDELIGS</sequence>
<name>A0A392S9R7_9FABA</name>
<dbReference type="Pfam" id="PF14223">
    <property type="entry name" value="Retrotran_gag_2"/>
    <property type="match status" value="1"/>
</dbReference>
<proteinExistence type="predicted"/>
<protein>
    <submittedName>
        <fullName evidence="1">Gag-pol polyprotein</fullName>
    </submittedName>
</protein>
<dbReference type="PANTHER" id="PTHR35317">
    <property type="entry name" value="OS04G0629600 PROTEIN"/>
    <property type="match status" value="1"/>
</dbReference>
<organism evidence="1 2">
    <name type="scientific">Trifolium medium</name>
    <dbReference type="NCBI Taxonomy" id="97028"/>
    <lineage>
        <taxon>Eukaryota</taxon>
        <taxon>Viridiplantae</taxon>
        <taxon>Streptophyta</taxon>
        <taxon>Embryophyta</taxon>
        <taxon>Tracheophyta</taxon>
        <taxon>Spermatophyta</taxon>
        <taxon>Magnoliopsida</taxon>
        <taxon>eudicotyledons</taxon>
        <taxon>Gunneridae</taxon>
        <taxon>Pentapetalae</taxon>
        <taxon>rosids</taxon>
        <taxon>fabids</taxon>
        <taxon>Fabales</taxon>
        <taxon>Fabaceae</taxon>
        <taxon>Papilionoideae</taxon>
        <taxon>50 kb inversion clade</taxon>
        <taxon>NPAAA clade</taxon>
        <taxon>Hologalegina</taxon>
        <taxon>IRL clade</taxon>
        <taxon>Trifolieae</taxon>
        <taxon>Trifolium</taxon>
    </lineage>
</organism>
<reference evidence="1 2" key="1">
    <citation type="journal article" date="2018" name="Front. Plant Sci.">
        <title>Red Clover (Trifolium pratense) and Zigzag Clover (T. medium) - A Picture of Genomic Similarities and Differences.</title>
        <authorList>
            <person name="Dluhosova J."/>
            <person name="Istvanek J."/>
            <person name="Nedelnik J."/>
            <person name="Repkova J."/>
        </authorList>
    </citation>
    <scope>NUCLEOTIDE SEQUENCE [LARGE SCALE GENOMIC DNA]</scope>
    <source>
        <strain evidence="2">cv. 10/8</strain>
        <tissue evidence="1">Leaf</tissue>
    </source>
</reference>
<dbReference type="Proteomes" id="UP000265520">
    <property type="component" value="Unassembled WGS sequence"/>
</dbReference>
<dbReference type="AlphaFoldDB" id="A0A392S9R7"/>
<dbReference type="EMBL" id="LXQA010334359">
    <property type="protein sequence ID" value="MCI44710.1"/>
    <property type="molecule type" value="Genomic_DNA"/>
</dbReference>
<comment type="caution">
    <text evidence="1">The sequence shown here is derived from an EMBL/GenBank/DDBJ whole genome shotgun (WGS) entry which is preliminary data.</text>
</comment>
<dbReference type="PANTHER" id="PTHR35317:SF35">
    <property type="entry name" value="DUF4219 DOMAIN-CONTAINING PROTEIN"/>
    <property type="match status" value="1"/>
</dbReference>
<accession>A0A392S9R7</accession>
<feature type="non-terminal residue" evidence="1">
    <location>
        <position position="69"/>
    </location>
</feature>
<evidence type="ECO:0000313" key="1">
    <source>
        <dbReference type="EMBL" id="MCI44710.1"/>
    </source>
</evidence>
<evidence type="ECO:0000313" key="2">
    <source>
        <dbReference type="Proteomes" id="UP000265520"/>
    </source>
</evidence>
<keyword evidence="2" id="KW-1185">Reference proteome</keyword>